<evidence type="ECO:0000256" key="6">
    <source>
        <dbReference type="ARBA" id="ARBA00022917"/>
    </source>
</evidence>
<dbReference type="Proteomes" id="UP000308652">
    <property type="component" value="Unassembled WGS sequence"/>
</dbReference>
<dbReference type="InterPro" id="IPR004522">
    <property type="entry name" value="Asn-tRNA-ligase"/>
</dbReference>
<keyword evidence="5" id="KW-0067">ATP-binding</keyword>
<reference evidence="9 10" key="1">
    <citation type="journal article" date="2019" name="Nat. Ecol. Evol.">
        <title>Megaphylogeny resolves global patterns of mushroom evolution.</title>
        <authorList>
            <person name="Varga T."/>
            <person name="Krizsan K."/>
            <person name="Foldi C."/>
            <person name="Dima B."/>
            <person name="Sanchez-Garcia M."/>
            <person name="Sanchez-Ramirez S."/>
            <person name="Szollosi G.J."/>
            <person name="Szarkandi J.G."/>
            <person name="Papp V."/>
            <person name="Albert L."/>
            <person name="Andreopoulos W."/>
            <person name="Angelini C."/>
            <person name="Antonin V."/>
            <person name="Barry K.W."/>
            <person name="Bougher N.L."/>
            <person name="Buchanan P."/>
            <person name="Buyck B."/>
            <person name="Bense V."/>
            <person name="Catcheside P."/>
            <person name="Chovatia M."/>
            <person name="Cooper J."/>
            <person name="Damon W."/>
            <person name="Desjardin D."/>
            <person name="Finy P."/>
            <person name="Geml J."/>
            <person name="Haridas S."/>
            <person name="Hughes K."/>
            <person name="Justo A."/>
            <person name="Karasinski D."/>
            <person name="Kautmanova I."/>
            <person name="Kiss B."/>
            <person name="Kocsube S."/>
            <person name="Kotiranta H."/>
            <person name="LaButti K.M."/>
            <person name="Lechner B.E."/>
            <person name="Liimatainen K."/>
            <person name="Lipzen A."/>
            <person name="Lukacs Z."/>
            <person name="Mihaltcheva S."/>
            <person name="Morgado L.N."/>
            <person name="Niskanen T."/>
            <person name="Noordeloos M.E."/>
            <person name="Ohm R.A."/>
            <person name="Ortiz-Santana B."/>
            <person name="Ovrebo C."/>
            <person name="Racz N."/>
            <person name="Riley R."/>
            <person name="Savchenko A."/>
            <person name="Shiryaev A."/>
            <person name="Soop K."/>
            <person name="Spirin V."/>
            <person name="Szebenyi C."/>
            <person name="Tomsovsky M."/>
            <person name="Tulloss R.E."/>
            <person name="Uehling J."/>
            <person name="Grigoriev I.V."/>
            <person name="Vagvolgyi C."/>
            <person name="Papp T."/>
            <person name="Martin F.M."/>
            <person name="Miettinen O."/>
            <person name="Hibbett D.S."/>
            <person name="Nagy L.G."/>
        </authorList>
    </citation>
    <scope>NUCLEOTIDE SEQUENCE [LARGE SCALE GENOMIC DNA]</scope>
    <source>
        <strain evidence="9 10">CBS 166.37</strain>
    </source>
</reference>
<dbReference type="InterPro" id="IPR004365">
    <property type="entry name" value="NA-bd_OB_tRNA"/>
</dbReference>
<accession>A0A5C3MG22</accession>
<dbReference type="EMBL" id="ML213597">
    <property type="protein sequence ID" value="TFK40111.1"/>
    <property type="molecule type" value="Genomic_DNA"/>
</dbReference>
<evidence type="ECO:0000256" key="1">
    <source>
        <dbReference type="ARBA" id="ARBA00008226"/>
    </source>
</evidence>
<dbReference type="AlphaFoldDB" id="A0A5C3MG22"/>
<dbReference type="PANTHER" id="PTHR22594">
    <property type="entry name" value="ASPARTYL/LYSYL-TRNA SYNTHETASE"/>
    <property type="match status" value="1"/>
</dbReference>
<dbReference type="InterPro" id="IPR006195">
    <property type="entry name" value="aa-tRNA-synth_II"/>
</dbReference>
<dbReference type="Pfam" id="PF01336">
    <property type="entry name" value="tRNA_anti-codon"/>
    <property type="match status" value="1"/>
</dbReference>
<keyword evidence="4" id="KW-0547">Nucleotide-binding</keyword>
<evidence type="ECO:0000259" key="8">
    <source>
        <dbReference type="PROSITE" id="PS50862"/>
    </source>
</evidence>
<keyword evidence="6" id="KW-0648">Protein biosynthesis</keyword>
<dbReference type="InterPro" id="IPR045864">
    <property type="entry name" value="aa-tRNA-synth_II/BPL/LPL"/>
</dbReference>
<dbReference type="GO" id="GO:0006421">
    <property type="term" value="P:asparaginyl-tRNA aminoacylation"/>
    <property type="evidence" value="ECO:0007669"/>
    <property type="project" value="InterPro"/>
</dbReference>
<dbReference type="OrthoDB" id="1931232at2759"/>
<dbReference type="SUPFAM" id="SSF50249">
    <property type="entry name" value="Nucleic acid-binding proteins"/>
    <property type="match status" value="1"/>
</dbReference>
<evidence type="ECO:0000313" key="9">
    <source>
        <dbReference type="EMBL" id="TFK40111.1"/>
    </source>
</evidence>
<dbReference type="InterPro" id="IPR012340">
    <property type="entry name" value="NA-bd_OB-fold"/>
</dbReference>
<evidence type="ECO:0000256" key="2">
    <source>
        <dbReference type="ARBA" id="ARBA00012816"/>
    </source>
</evidence>
<comment type="similarity">
    <text evidence="1">Belongs to the class-II aminoacyl-tRNA synthetase family.</text>
</comment>
<feature type="domain" description="Aminoacyl-transfer RNA synthetases class-II family profile" evidence="8">
    <location>
        <begin position="163"/>
        <end position="512"/>
    </location>
</feature>
<dbReference type="InterPro" id="IPR004364">
    <property type="entry name" value="Aa-tRNA-synt_II"/>
</dbReference>
<name>A0A5C3MG22_9AGAR</name>
<dbReference type="PROSITE" id="PS50862">
    <property type="entry name" value="AA_TRNA_LIGASE_II"/>
    <property type="match status" value="1"/>
</dbReference>
<evidence type="ECO:0000256" key="3">
    <source>
        <dbReference type="ARBA" id="ARBA00022598"/>
    </source>
</evidence>
<dbReference type="Gene3D" id="3.30.930.10">
    <property type="entry name" value="Bira Bifunctional Protein, Domain 2"/>
    <property type="match status" value="1"/>
</dbReference>
<dbReference type="STRING" id="68775.A0A5C3MG22"/>
<organism evidence="9 10">
    <name type="scientific">Crucibulum laeve</name>
    <dbReference type="NCBI Taxonomy" id="68775"/>
    <lineage>
        <taxon>Eukaryota</taxon>
        <taxon>Fungi</taxon>
        <taxon>Dikarya</taxon>
        <taxon>Basidiomycota</taxon>
        <taxon>Agaricomycotina</taxon>
        <taxon>Agaricomycetes</taxon>
        <taxon>Agaricomycetidae</taxon>
        <taxon>Agaricales</taxon>
        <taxon>Agaricineae</taxon>
        <taxon>Nidulariaceae</taxon>
        <taxon>Crucibulum</taxon>
    </lineage>
</organism>
<dbReference type="PANTHER" id="PTHR22594:SF34">
    <property type="entry name" value="ASPARAGINE--TRNA LIGASE, MITOCHONDRIAL-RELATED"/>
    <property type="match status" value="1"/>
</dbReference>
<keyword evidence="3" id="KW-0436">Ligase</keyword>
<dbReference type="InterPro" id="IPR002312">
    <property type="entry name" value="Asp/Asn-tRNA-synth_IIb"/>
</dbReference>
<dbReference type="CDD" id="cd04318">
    <property type="entry name" value="EcAsnRS_like_N"/>
    <property type="match status" value="1"/>
</dbReference>
<dbReference type="NCBIfam" id="TIGR00457">
    <property type="entry name" value="asnS"/>
    <property type="match status" value="1"/>
</dbReference>
<sequence length="522" mass="57681">MIARRLASSLAVSSSHPAAFRLPPNIRQLLDSPPLENDPNTTTVAGWVKSIRKQKNVSFAVITDGSSSKGLQTVLLKAKGEEGMAKNLTNGTAVRITGRLVASPGAGQAHELLVDEDKDGEIEVLGECDPETYPIQKQSLSTEYLREHTHLRARTAHIAAMVRLRNQLSGGIENWFKNQGFCYAHTPILTTNDAEGAGEAFRIAAVETVHPASRTTEALKSVHEEFFSRPAFLTVSHQLHLEALATALSRVYTLSPCFRAEPSLTARHLAEFWMLEAEWAFTGHSYTPSQTTQSTSTSSLEEICAFVEGLLRNVVGPLVRDGLSDTDVCLLWKDGDAQKRRFLKAAFASDTPWTRMTYSDAISALSSPADKATRFEYPVVWGKPLQSEHERWLAETLVGGPVFVTDYPSALKPFYMRANDDGKTVACFDLLVPHMGELAGGSVREERRDILQQRMREAGLDIEGHGGEDEGGYRWYEELRRWGGAPHAGFGMGFERLIGWVGGVENVRECIPMPRWAGRMLL</sequence>
<dbReference type="GO" id="GO:0005739">
    <property type="term" value="C:mitochondrion"/>
    <property type="evidence" value="ECO:0007669"/>
    <property type="project" value="TreeGrafter"/>
</dbReference>
<dbReference type="Pfam" id="PF00152">
    <property type="entry name" value="tRNA-synt_2"/>
    <property type="match status" value="1"/>
</dbReference>
<dbReference type="SUPFAM" id="SSF55681">
    <property type="entry name" value="Class II aaRS and biotin synthetases"/>
    <property type="match status" value="1"/>
</dbReference>
<protein>
    <recommendedName>
        <fullName evidence="2">asparagine--tRNA ligase</fullName>
        <ecNumber evidence="2">6.1.1.22</ecNumber>
    </recommendedName>
</protein>
<gene>
    <name evidence="9" type="ORF">BDQ12DRAFT_680374</name>
</gene>
<dbReference type="GO" id="GO:0004816">
    <property type="term" value="F:asparagine-tRNA ligase activity"/>
    <property type="evidence" value="ECO:0007669"/>
    <property type="project" value="UniProtKB-EC"/>
</dbReference>
<evidence type="ECO:0000256" key="7">
    <source>
        <dbReference type="ARBA" id="ARBA00023146"/>
    </source>
</evidence>
<keyword evidence="7" id="KW-0030">Aminoacyl-tRNA synthetase</keyword>
<dbReference type="GO" id="GO:0003676">
    <property type="term" value="F:nucleic acid binding"/>
    <property type="evidence" value="ECO:0007669"/>
    <property type="project" value="InterPro"/>
</dbReference>
<dbReference type="NCBIfam" id="NF003037">
    <property type="entry name" value="PRK03932.1"/>
    <property type="match status" value="1"/>
</dbReference>
<dbReference type="PRINTS" id="PR01042">
    <property type="entry name" value="TRNASYNTHASP"/>
</dbReference>
<evidence type="ECO:0000256" key="4">
    <source>
        <dbReference type="ARBA" id="ARBA00022741"/>
    </source>
</evidence>
<proteinExistence type="inferred from homology"/>
<evidence type="ECO:0000313" key="10">
    <source>
        <dbReference type="Proteomes" id="UP000308652"/>
    </source>
</evidence>
<keyword evidence="10" id="KW-1185">Reference proteome</keyword>
<dbReference type="EC" id="6.1.1.22" evidence="2"/>
<evidence type="ECO:0000256" key="5">
    <source>
        <dbReference type="ARBA" id="ARBA00022840"/>
    </source>
</evidence>
<dbReference type="Gene3D" id="2.40.50.140">
    <property type="entry name" value="Nucleic acid-binding proteins"/>
    <property type="match status" value="1"/>
</dbReference>
<dbReference type="GO" id="GO:0005524">
    <property type="term" value="F:ATP binding"/>
    <property type="evidence" value="ECO:0007669"/>
    <property type="project" value="UniProtKB-KW"/>
</dbReference>